<accession>A8NUI1</accession>
<dbReference type="AlphaFoldDB" id="A8NUI1"/>
<dbReference type="eggNOG" id="ENOG502SYQD">
    <property type="taxonomic scope" value="Eukaryota"/>
</dbReference>
<dbReference type="VEuPathDB" id="FungiDB:CC1G_07111"/>
<dbReference type="GeneID" id="6013007"/>
<comment type="caution">
    <text evidence="3">The sequence shown here is derived from an EMBL/GenBank/DDBJ whole genome shotgun (WGS) entry which is preliminary data.</text>
</comment>
<evidence type="ECO:0000256" key="1">
    <source>
        <dbReference type="SAM" id="MobiDB-lite"/>
    </source>
</evidence>
<reference evidence="3 4" key="1">
    <citation type="journal article" date="2010" name="Proc. Natl. Acad. Sci. U.S.A.">
        <title>Insights into evolution of multicellular fungi from the assembled chromosomes of the mushroom Coprinopsis cinerea (Coprinus cinereus).</title>
        <authorList>
            <person name="Stajich J.E."/>
            <person name="Wilke S.K."/>
            <person name="Ahren D."/>
            <person name="Au C.H."/>
            <person name="Birren B.W."/>
            <person name="Borodovsky M."/>
            <person name="Burns C."/>
            <person name="Canback B."/>
            <person name="Casselton L.A."/>
            <person name="Cheng C.K."/>
            <person name="Deng J."/>
            <person name="Dietrich F.S."/>
            <person name="Fargo D.C."/>
            <person name="Farman M.L."/>
            <person name="Gathman A.C."/>
            <person name="Goldberg J."/>
            <person name="Guigo R."/>
            <person name="Hoegger P.J."/>
            <person name="Hooker J.B."/>
            <person name="Huggins A."/>
            <person name="James T.Y."/>
            <person name="Kamada T."/>
            <person name="Kilaru S."/>
            <person name="Kodira C."/>
            <person name="Kues U."/>
            <person name="Kupfer D."/>
            <person name="Kwan H.S."/>
            <person name="Lomsadze A."/>
            <person name="Li W."/>
            <person name="Lilly W.W."/>
            <person name="Ma L.J."/>
            <person name="Mackey A.J."/>
            <person name="Manning G."/>
            <person name="Martin F."/>
            <person name="Muraguchi H."/>
            <person name="Natvig D.O."/>
            <person name="Palmerini H."/>
            <person name="Ramesh M.A."/>
            <person name="Rehmeyer C.J."/>
            <person name="Roe B.A."/>
            <person name="Shenoy N."/>
            <person name="Stanke M."/>
            <person name="Ter-Hovhannisyan V."/>
            <person name="Tunlid A."/>
            <person name="Velagapudi R."/>
            <person name="Vision T.J."/>
            <person name="Zeng Q."/>
            <person name="Zolan M.E."/>
            <person name="Pukkila P.J."/>
        </authorList>
    </citation>
    <scope>NUCLEOTIDE SEQUENCE [LARGE SCALE GENOMIC DNA]</scope>
    <source>
        <strain evidence="4">Okayama-7 / 130 / ATCC MYA-4618 / FGSC 9003</strain>
    </source>
</reference>
<feature type="compositionally biased region" description="Polar residues" evidence="1">
    <location>
        <begin position="292"/>
        <end position="301"/>
    </location>
</feature>
<feature type="compositionally biased region" description="Low complexity" evidence="1">
    <location>
        <begin position="255"/>
        <end position="272"/>
    </location>
</feature>
<feature type="region of interest" description="Disordered" evidence="1">
    <location>
        <begin position="242"/>
        <end position="312"/>
    </location>
</feature>
<evidence type="ECO:0000256" key="2">
    <source>
        <dbReference type="SAM" id="Phobius"/>
    </source>
</evidence>
<organism evidence="3 4">
    <name type="scientific">Coprinopsis cinerea (strain Okayama-7 / 130 / ATCC MYA-4618 / FGSC 9003)</name>
    <name type="common">Inky cap fungus</name>
    <name type="synonym">Hormographiella aspergillata</name>
    <dbReference type="NCBI Taxonomy" id="240176"/>
    <lineage>
        <taxon>Eukaryota</taxon>
        <taxon>Fungi</taxon>
        <taxon>Dikarya</taxon>
        <taxon>Basidiomycota</taxon>
        <taxon>Agaricomycotina</taxon>
        <taxon>Agaricomycetes</taxon>
        <taxon>Agaricomycetidae</taxon>
        <taxon>Agaricales</taxon>
        <taxon>Agaricineae</taxon>
        <taxon>Psathyrellaceae</taxon>
        <taxon>Coprinopsis</taxon>
    </lineage>
</organism>
<keyword evidence="2" id="KW-1133">Transmembrane helix</keyword>
<dbReference type="Gene3D" id="2.60.120.260">
    <property type="entry name" value="Galactose-binding domain-like"/>
    <property type="match status" value="1"/>
</dbReference>
<keyword evidence="4" id="KW-1185">Reference proteome</keyword>
<keyword evidence="2" id="KW-0472">Membrane</keyword>
<feature type="transmembrane region" description="Helical" evidence="2">
    <location>
        <begin position="159"/>
        <end position="184"/>
    </location>
</feature>
<dbReference type="Proteomes" id="UP000001861">
    <property type="component" value="Unassembled WGS sequence"/>
</dbReference>
<proteinExistence type="predicted"/>
<name>A8NUI1_COPC7</name>
<protein>
    <submittedName>
        <fullName evidence="3">Uncharacterized protein</fullName>
    </submittedName>
</protein>
<dbReference type="RefSeq" id="XP_001836464.1">
    <property type="nucleotide sequence ID" value="XM_001836412.1"/>
</dbReference>
<gene>
    <name evidence="3" type="ORF">CC1G_07111</name>
</gene>
<evidence type="ECO:0000313" key="3">
    <source>
        <dbReference type="EMBL" id="EAU85417.1"/>
    </source>
</evidence>
<dbReference type="KEGG" id="cci:CC1G_07111"/>
<dbReference type="InParanoid" id="A8NUI1"/>
<keyword evidence="2" id="KW-0812">Transmembrane</keyword>
<sequence>MSAVLTFDDTDPAISYLGDWEPAGGPDEYESTTIWTNTPGASAQITFMGTGISVFGTITRQDLFSAPISRYQLDNDSSMAAQYIGQQTVDAQYRVRFFSVTSLKPGVHTLTITNESDKGQLFLDYFEVRGLDSSGTGILSSRPSDTPLPSSFSDSGNDMLGAIVGGTLGGLALVCLTVVILFALRWRRKRRKDIEEPESPKGIDQMRSVNDGSAASSITPFVIPSQSTNSLPIPTSNLYSAPHTATGSYPQPAPSIVGSSTSDSGSDLWSSVKGPRMSVANPGFIPPVPFSGLSSLPSPQRGQADPPPTYHT</sequence>
<dbReference type="EMBL" id="AACS02000004">
    <property type="protein sequence ID" value="EAU85417.1"/>
    <property type="molecule type" value="Genomic_DNA"/>
</dbReference>
<dbReference type="OrthoDB" id="3265734at2759"/>
<evidence type="ECO:0000313" key="4">
    <source>
        <dbReference type="Proteomes" id="UP000001861"/>
    </source>
</evidence>